<keyword evidence="9 10" id="KW-0234">DNA repair</keyword>
<dbReference type="PANTHER" id="PTHR30591:SF1">
    <property type="entry name" value="RECBCD ENZYME SUBUNIT RECC"/>
    <property type="match status" value="1"/>
</dbReference>
<dbReference type="SUPFAM" id="SSF52540">
    <property type="entry name" value="P-loop containing nucleoside triphosphate hydrolases"/>
    <property type="match status" value="2"/>
</dbReference>
<keyword evidence="7 10" id="KW-0067">ATP-binding</keyword>
<accession>A0A1R4AZX2</accession>
<dbReference type="PIRSF" id="PIRSF000980">
    <property type="entry name" value="RecC"/>
    <property type="match status" value="1"/>
</dbReference>
<keyword evidence="13" id="KW-1185">Reference proteome</keyword>
<keyword evidence="2 10" id="KW-0547">Nucleotide-binding</keyword>
<protein>
    <recommendedName>
        <fullName evidence="10">RecBCD enzyme subunit RecC</fullName>
    </recommendedName>
    <alternativeName>
        <fullName evidence="10">Exonuclease V subunit RecC</fullName>
        <shortName evidence="10">ExoV subunit RecC</shortName>
    </alternativeName>
    <alternativeName>
        <fullName evidence="10">Helicase/nuclease RecBCD subunit RecC</fullName>
    </alternativeName>
</protein>
<keyword evidence="4 10" id="KW-0378">Hydrolase</keyword>
<proteinExistence type="inferred from homology"/>
<keyword evidence="6 10" id="KW-0269">Exonuclease</keyword>
<dbReference type="AlphaFoldDB" id="A0A1R4AZX2"/>
<dbReference type="GO" id="GO:0009338">
    <property type="term" value="C:exodeoxyribonuclease V complex"/>
    <property type="evidence" value="ECO:0007669"/>
    <property type="project" value="InterPro"/>
</dbReference>
<dbReference type="CDD" id="cd22353">
    <property type="entry name" value="RecC_C-like"/>
    <property type="match status" value="1"/>
</dbReference>
<dbReference type="Pfam" id="PF17946">
    <property type="entry name" value="RecC_C"/>
    <property type="match status" value="1"/>
</dbReference>
<dbReference type="Gene3D" id="3.40.50.300">
    <property type="entry name" value="P-loop containing nucleotide triphosphate hydrolases"/>
    <property type="match status" value="2"/>
</dbReference>
<dbReference type="GO" id="GO:0003677">
    <property type="term" value="F:DNA binding"/>
    <property type="evidence" value="ECO:0007669"/>
    <property type="project" value="UniProtKB-UniRule"/>
</dbReference>
<comment type="function">
    <text evidence="10">A helicase/nuclease that prepares dsDNA breaks (DSB) for recombinational DNA repair. Binds to DSBs and unwinds DNA via a highly rapid and processive ATP-dependent bidirectional helicase activity. Unwinds dsDNA until it encounters a Chi (crossover hotspot instigator) sequence from the 3' direction. Cuts ssDNA a few nucleotides 3' to the Chi site. The properties and activities of the enzyme are changed at Chi. The Chi-altered holoenzyme produces a long 3'-ssDNA overhang and facilitates RecA-binding to the ssDNA for homologous DNA recombination and repair. Holoenzyme degrades any linearized DNA that is unable to undergo homologous recombination. In the holoenzyme this subunit recognizes the wild-type Chi sequence, and when added to isolated RecB increases its ATP-dependent helicase processivity.</text>
</comment>
<dbReference type="GO" id="GO:0005524">
    <property type="term" value="F:ATP binding"/>
    <property type="evidence" value="ECO:0007669"/>
    <property type="project" value="UniProtKB-UniRule"/>
</dbReference>
<keyword evidence="5 10" id="KW-0347">Helicase</keyword>
<dbReference type="Gene3D" id="1.10.10.160">
    <property type="match status" value="1"/>
</dbReference>
<evidence type="ECO:0000256" key="2">
    <source>
        <dbReference type="ARBA" id="ARBA00022741"/>
    </source>
</evidence>
<dbReference type="GO" id="GO:0008854">
    <property type="term" value="F:exodeoxyribonuclease V activity"/>
    <property type="evidence" value="ECO:0007669"/>
    <property type="project" value="InterPro"/>
</dbReference>
<evidence type="ECO:0000256" key="7">
    <source>
        <dbReference type="ARBA" id="ARBA00022840"/>
    </source>
</evidence>
<dbReference type="InterPro" id="IPR013986">
    <property type="entry name" value="DExx_box_DNA_helicase_dom_sf"/>
</dbReference>
<dbReference type="Gene3D" id="1.10.10.990">
    <property type="match status" value="1"/>
</dbReference>
<evidence type="ECO:0000256" key="5">
    <source>
        <dbReference type="ARBA" id="ARBA00022806"/>
    </source>
</evidence>
<dbReference type="FunFam" id="3.40.50.300:FF:001153">
    <property type="entry name" value="RecBCD enzyme subunit RecC"/>
    <property type="match status" value="1"/>
</dbReference>
<comment type="subunit">
    <text evidence="10">Heterotrimer of RecB, RecC and RecD. All subunits contribute to DNA-binding.</text>
</comment>
<evidence type="ECO:0000256" key="10">
    <source>
        <dbReference type="HAMAP-Rule" id="MF_01486"/>
    </source>
</evidence>
<dbReference type="STRING" id="1918946.VPAL9027_00098"/>
<dbReference type="GO" id="GO:0000724">
    <property type="term" value="P:double-strand break repair via homologous recombination"/>
    <property type="evidence" value="ECO:0007669"/>
    <property type="project" value="UniProtKB-UniRule"/>
</dbReference>
<dbReference type="InterPro" id="IPR011335">
    <property type="entry name" value="Restrct_endonuc-II-like"/>
</dbReference>
<dbReference type="GO" id="GO:0003678">
    <property type="term" value="F:DNA helicase activity"/>
    <property type="evidence" value="ECO:0007669"/>
    <property type="project" value="UniProtKB-UniRule"/>
</dbReference>
<organism evidence="12 13">
    <name type="scientific">Vibrio palustris</name>
    <dbReference type="NCBI Taxonomy" id="1918946"/>
    <lineage>
        <taxon>Bacteria</taxon>
        <taxon>Pseudomonadati</taxon>
        <taxon>Pseudomonadota</taxon>
        <taxon>Gammaproteobacteria</taxon>
        <taxon>Vibrionales</taxon>
        <taxon>Vibrionaceae</taxon>
        <taxon>Vibrio</taxon>
    </lineage>
</organism>
<keyword evidence="1 10" id="KW-0540">Nuclease</keyword>
<dbReference type="NCBIfam" id="NF008289">
    <property type="entry name" value="PRK11069.1"/>
    <property type="match status" value="1"/>
</dbReference>
<sequence length="1156" mass="132141">MTIKERPVFTVYHSNKVDTLKILLVHLIKNDPLPNPFQAEQVLVQSPGMSQWLKMALAQEVGVAANMDFPLPATFIWDMFTKVLAGVPKRSAFNKEAMTWKLLERLPALLLTAPFAPLQKYLAEDDDDSKAYQLAEKIADIFDGYLVYRPDWIAAWEAGESVAELEGEHEWQAILWRDLYQYTLELGQSRYHRANMYDDFIAALNHDSIDVSLLPSRLFIFGISSLPPRYMEALKALGEHIDVHLMFSNPCQHYWGDIRDRKYLAKVERQRRKQLQINANSLQVVNEVSPLKGEVSLYDDELHTYQAVGNSLLASMGKLGRDNLYLLAQTENEEHQLFIDIPRDSLLHHLQADVLNLEEHHDDSKIDDSEHKQRIGYDDSSLTFHACHSPMREVEVLHDQLLAMFDSNAELKPRDIIVMVSDINAYSPYIQAVFGNAPGERYIPFSISDRTADKESPIYHAFLQLVELPQSRCLASELLELLETPAILDKFELSEDDFTIAQQWVEESGIRWGLNATTAQEFDLPPQPQNTWQFGLNRMLLGYAMPADADLYEHNDEYLAPYNEVQGMSAELAGKLAHFLEMVSHYRLALAKTQSIDDWRSVLHGVLVDFFSVDLEGEMALQSIRDTLTQLKEQLLEARYESDIAALIISQYLHDKLSGTRVSQRFLAGQVNFCTLMPMRSIPFNVVCLLGMNDGVYPRSVPPEGFDLMNGRTRPGDRSRRDDDRYLFLEAMLSAEDVLYISYVGRSIQDNSERVPSVLVSELLEYCQQNYVLEGDVTKMADESAKCLQEHLVQAHAMVPFSTDSFLKAGSYAREWLPAALRQGKEPSPFNATLDEYLLDATFPLELDLVELQKFWRLPVQYFFNRRLKVHFDMAQTVMDDDEPFVLDGLASYQLRDALVEVLLECQTPQEQEQALTHFAKLQRAQGHLPIGAFGTLELETNRVQAQELADAVRPLCYQSSQDIEVNLTLDCLGEGKPVNVTGWLINVFESGLIRYRSGSVRAQDILAAWIDHLCLALMGQSRTTHILGYDRKEGVVHYYWSPVESISEARQLLDELVVLYYQGLTHPLAYFPRTALASIEAGFSRGQWVADEEKSIKKMADTFNDGYMTHGEGNNPYIQRIWPLWDESLAHEVLRLSERVLMAPRLRWQQIEDKE</sequence>
<keyword evidence="3 10" id="KW-0227">DNA damage</keyword>
<dbReference type="Gene3D" id="3.40.50.10930">
    <property type="match status" value="1"/>
</dbReference>
<evidence type="ECO:0000256" key="4">
    <source>
        <dbReference type="ARBA" id="ARBA00022801"/>
    </source>
</evidence>
<feature type="domain" description="RecC C-terminal" evidence="11">
    <location>
        <begin position="846"/>
        <end position="1082"/>
    </location>
</feature>
<evidence type="ECO:0000256" key="3">
    <source>
        <dbReference type="ARBA" id="ARBA00022763"/>
    </source>
</evidence>
<evidence type="ECO:0000313" key="13">
    <source>
        <dbReference type="Proteomes" id="UP000189475"/>
    </source>
</evidence>
<evidence type="ECO:0000256" key="6">
    <source>
        <dbReference type="ARBA" id="ARBA00022839"/>
    </source>
</evidence>
<evidence type="ECO:0000313" key="12">
    <source>
        <dbReference type="EMBL" id="SJL82187.1"/>
    </source>
</evidence>
<evidence type="ECO:0000256" key="9">
    <source>
        <dbReference type="ARBA" id="ARBA00023204"/>
    </source>
</evidence>
<gene>
    <name evidence="10 12" type="primary">recC</name>
    <name evidence="12" type="ORF">VPAL9027_00098</name>
</gene>
<dbReference type="InterPro" id="IPR041500">
    <property type="entry name" value="RecC_C"/>
</dbReference>
<comment type="similarity">
    <text evidence="10">Belongs to the RecC family.</text>
</comment>
<keyword evidence="8 10" id="KW-0238">DNA-binding</keyword>
<dbReference type="NCBIfam" id="TIGR01450">
    <property type="entry name" value="recC"/>
    <property type="match status" value="1"/>
</dbReference>
<dbReference type="InterPro" id="IPR027417">
    <property type="entry name" value="P-loop_NTPase"/>
</dbReference>
<evidence type="ECO:0000256" key="8">
    <source>
        <dbReference type="ARBA" id="ARBA00023125"/>
    </source>
</evidence>
<dbReference type="Proteomes" id="UP000189475">
    <property type="component" value="Unassembled WGS sequence"/>
</dbReference>
<dbReference type="Pfam" id="PF04257">
    <property type="entry name" value="Exonuc_V_gamma"/>
    <property type="match status" value="1"/>
</dbReference>
<dbReference type="SUPFAM" id="SSF52980">
    <property type="entry name" value="Restriction endonuclease-like"/>
    <property type="match status" value="1"/>
</dbReference>
<dbReference type="InterPro" id="IPR006697">
    <property type="entry name" value="RecC"/>
</dbReference>
<reference evidence="12 13" key="1">
    <citation type="submission" date="2017-02" db="EMBL/GenBank/DDBJ databases">
        <authorList>
            <person name="Peterson S.W."/>
        </authorList>
    </citation>
    <scope>NUCLEOTIDE SEQUENCE [LARGE SCALE GENOMIC DNA]</scope>
    <source>
        <strain evidence="12 13">CECT 9027</strain>
    </source>
</reference>
<evidence type="ECO:0000256" key="1">
    <source>
        <dbReference type="ARBA" id="ARBA00022722"/>
    </source>
</evidence>
<evidence type="ECO:0000259" key="11">
    <source>
        <dbReference type="Pfam" id="PF17946"/>
    </source>
</evidence>
<dbReference type="HAMAP" id="MF_01486">
    <property type="entry name" value="RecC"/>
    <property type="match status" value="1"/>
</dbReference>
<comment type="miscellaneous">
    <text evidence="10">In the RecBCD complex, RecB has a slow 3'-5' helicase, an exonuclease activity and loads RecA onto ssDNA, RecD has a fast 5'-3' helicase activity, while RecC stimulates the ATPase and processivity of the RecB helicase and contributes to recognition of the Chi site.</text>
</comment>
<dbReference type="PANTHER" id="PTHR30591">
    <property type="entry name" value="RECBCD ENZYME SUBUNIT RECC"/>
    <property type="match status" value="1"/>
</dbReference>
<dbReference type="EMBL" id="FUFT01000001">
    <property type="protein sequence ID" value="SJL82187.1"/>
    <property type="molecule type" value="Genomic_DNA"/>
</dbReference>
<name>A0A1R4AZX2_9VIBR</name>